<feature type="region of interest" description="Disordered" evidence="2">
    <location>
        <begin position="127"/>
        <end position="148"/>
    </location>
</feature>
<keyword evidence="1" id="KW-0175">Coiled coil</keyword>
<dbReference type="PANTHER" id="PTHR32182:SF22">
    <property type="entry name" value="ATP-DEPENDENT ENDONUCLEASE, OLD FAMILY-RELATED"/>
    <property type="match status" value="1"/>
</dbReference>
<gene>
    <name evidence="4" type="ORF">QJ036_12860</name>
</gene>
<dbReference type="InterPro" id="IPR026866">
    <property type="entry name" value="CR006_AAA"/>
</dbReference>
<protein>
    <submittedName>
        <fullName evidence="4">AAA family ATPase</fullName>
    </submittedName>
</protein>
<evidence type="ECO:0000313" key="5">
    <source>
        <dbReference type="Proteomes" id="UP001300383"/>
    </source>
</evidence>
<sequence length="783" mass="90030">MTKTKAKEGSGYMEKRKSAIEKVVIEGRSYDHEEFEPTFINFFFGRNGAGKSTISEMIQANTGLTWRSGQNVDDYNVLVYDQQFISDHFSNFDDLAGVFTLNKVNIETQKKLDQLAKDKDKLLGDLSKRNESIDQKKQAREDLKGESQTRMMRLTESVRKKFDSAMTGKKIAKTFCPEVEKKQPVEHTEDEIMEFYAVAYGKSAQTYPSLKKSNEYPGKYDLSGASYLGQPIVSTSDTQFARVMEKLGNTDWVKEGHTKYLKKADGICPFCHNPLDHQHFEQELKACFDEEYQDSVNAVAAFQSAYTSMTEEMLRILDDNTSSVFPRADFTVYKEKLERLKTIIHSNLQLIQKKVDKPAEKVELQDIDTLVAEIDAIVDDINALIKTNNDAFNKKKETKIKCDKMLWEHLAFLVKDEIADYKAKDAAIEAEIKAIEKEKGTLRQNYLDKEAEIKKESGNTVNTDEAFESMNAMLKDSGFQGFSLRKKPGVKNRYEVVRDGNKPVKRLSEGERNFIAFLYFYHLVKGSGAADAAIFTSTGEVTDVMDRRDKIVVIDDPVTSMDSGTLFIVSSMVREMISVCHNNIEVLHPDITGSYIKQIFILTHNAYFHREVTYNMVEYYDCVTFYMVRKTDNHSSITPCIEKAKELSEDDRNVNPVQNAYTALWTEYQELTSSIPLLNVIRRILQYYFLELCGYQGSNIRDIILKKYKSEFIKKRADGTIDDTDYHLASSMLSYIDNECSFIDGFNLVQEAVDPEQYRKVMKKIFEKLEQSQHYRMMTHEKD</sequence>
<dbReference type="Gene3D" id="3.40.50.300">
    <property type="entry name" value="P-loop containing nucleotide triphosphate hydrolases"/>
    <property type="match status" value="2"/>
</dbReference>
<evidence type="ECO:0000259" key="3">
    <source>
        <dbReference type="Pfam" id="PF13166"/>
    </source>
</evidence>
<accession>A0AAP4BDH4</accession>
<dbReference type="EMBL" id="JASGBQ010000031">
    <property type="protein sequence ID" value="MDI9243338.1"/>
    <property type="molecule type" value="Genomic_DNA"/>
</dbReference>
<dbReference type="GO" id="GO:0000731">
    <property type="term" value="P:DNA synthesis involved in DNA repair"/>
    <property type="evidence" value="ECO:0007669"/>
    <property type="project" value="TreeGrafter"/>
</dbReference>
<evidence type="ECO:0000313" key="4">
    <source>
        <dbReference type="EMBL" id="MDI9243338.1"/>
    </source>
</evidence>
<feature type="compositionally biased region" description="Basic and acidic residues" evidence="2">
    <location>
        <begin position="127"/>
        <end position="147"/>
    </location>
</feature>
<comment type="caution">
    <text evidence="4">The sequence shown here is derived from an EMBL/GenBank/DDBJ whole genome shotgun (WGS) entry which is preliminary data.</text>
</comment>
<proteinExistence type="predicted"/>
<dbReference type="AlphaFoldDB" id="A0AAP4BDH4"/>
<dbReference type="SUPFAM" id="SSF52540">
    <property type="entry name" value="P-loop containing nucleoside triphosphate hydrolases"/>
    <property type="match status" value="1"/>
</dbReference>
<dbReference type="InterPro" id="IPR027417">
    <property type="entry name" value="P-loop_NTPase"/>
</dbReference>
<name>A0AAP4BDH4_9FIRM</name>
<feature type="coiled-coil region" evidence="1">
    <location>
        <begin position="418"/>
        <end position="452"/>
    </location>
</feature>
<keyword evidence="5" id="KW-1185">Reference proteome</keyword>
<dbReference type="RefSeq" id="WP_283231763.1">
    <property type="nucleotide sequence ID" value="NZ_JASGBQ010000031.1"/>
</dbReference>
<dbReference type="Pfam" id="PF13166">
    <property type="entry name" value="AAA_13"/>
    <property type="match status" value="1"/>
</dbReference>
<organism evidence="4 5">
    <name type="scientific">Fusibacillus kribbianus</name>
    <dbReference type="NCBI Taxonomy" id="3044208"/>
    <lineage>
        <taxon>Bacteria</taxon>
        <taxon>Bacillati</taxon>
        <taxon>Bacillota</taxon>
        <taxon>Clostridia</taxon>
        <taxon>Lachnospirales</taxon>
        <taxon>Lachnospiraceae</taxon>
        <taxon>Fusibacillus</taxon>
    </lineage>
</organism>
<feature type="domain" description="Protein CR006 P-loop" evidence="3">
    <location>
        <begin position="37"/>
        <end position="767"/>
    </location>
</feature>
<dbReference type="PANTHER" id="PTHR32182">
    <property type="entry name" value="DNA REPLICATION AND REPAIR PROTEIN RECF"/>
    <property type="match status" value="1"/>
</dbReference>
<evidence type="ECO:0000256" key="1">
    <source>
        <dbReference type="SAM" id="Coils"/>
    </source>
</evidence>
<dbReference type="GO" id="GO:0006302">
    <property type="term" value="P:double-strand break repair"/>
    <property type="evidence" value="ECO:0007669"/>
    <property type="project" value="TreeGrafter"/>
</dbReference>
<evidence type="ECO:0000256" key="2">
    <source>
        <dbReference type="SAM" id="MobiDB-lite"/>
    </source>
</evidence>
<dbReference type="Proteomes" id="UP001300383">
    <property type="component" value="Unassembled WGS sequence"/>
</dbReference>
<reference evidence="4 5" key="1">
    <citation type="submission" date="2023-05" db="EMBL/GenBank/DDBJ databases">
        <title>[ruminococcus] sp. nov., isolated from a pig farm feces dump.</title>
        <authorList>
            <person name="Chang Y.-H."/>
        </authorList>
    </citation>
    <scope>NUCLEOTIDE SEQUENCE [LARGE SCALE GENOMIC DNA]</scope>
    <source>
        <strain evidence="4 5">YH-rum2234</strain>
    </source>
</reference>